<comment type="caution">
    <text evidence="1">The sequence shown here is derived from an EMBL/GenBank/DDBJ whole genome shotgun (WGS) entry which is preliminary data.</text>
</comment>
<evidence type="ECO:0000313" key="1">
    <source>
        <dbReference type="EMBL" id="GBM81056.1"/>
    </source>
</evidence>
<gene>
    <name evidence="1" type="ORF">AVEN_107854_1</name>
</gene>
<protein>
    <submittedName>
        <fullName evidence="1">Uncharacterized protein</fullName>
    </submittedName>
</protein>
<keyword evidence="2" id="KW-1185">Reference proteome</keyword>
<evidence type="ECO:0000313" key="2">
    <source>
        <dbReference type="Proteomes" id="UP000499080"/>
    </source>
</evidence>
<reference evidence="1 2" key="1">
    <citation type="journal article" date="2019" name="Sci. Rep.">
        <title>Orb-weaving spider Araneus ventricosus genome elucidates the spidroin gene catalogue.</title>
        <authorList>
            <person name="Kono N."/>
            <person name="Nakamura H."/>
            <person name="Ohtoshi R."/>
            <person name="Moran D.A.P."/>
            <person name="Shinohara A."/>
            <person name="Yoshida Y."/>
            <person name="Fujiwara M."/>
            <person name="Mori M."/>
            <person name="Tomita M."/>
            <person name="Arakawa K."/>
        </authorList>
    </citation>
    <scope>NUCLEOTIDE SEQUENCE [LARGE SCALE GENOMIC DNA]</scope>
</reference>
<proteinExistence type="predicted"/>
<dbReference type="Proteomes" id="UP000499080">
    <property type="component" value="Unassembled WGS sequence"/>
</dbReference>
<dbReference type="AlphaFoldDB" id="A0A4Y2IVZ5"/>
<organism evidence="1 2">
    <name type="scientific">Araneus ventricosus</name>
    <name type="common">Orbweaver spider</name>
    <name type="synonym">Epeira ventricosa</name>
    <dbReference type="NCBI Taxonomy" id="182803"/>
    <lineage>
        <taxon>Eukaryota</taxon>
        <taxon>Metazoa</taxon>
        <taxon>Ecdysozoa</taxon>
        <taxon>Arthropoda</taxon>
        <taxon>Chelicerata</taxon>
        <taxon>Arachnida</taxon>
        <taxon>Araneae</taxon>
        <taxon>Araneomorphae</taxon>
        <taxon>Entelegynae</taxon>
        <taxon>Araneoidea</taxon>
        <taxon>Araneidae</taxon>
        <taxon>Araneus</taxon>
    </lineage>
</organism>
<sequence length="130" mass="14640">MDLSTVQKFIKRKGKQKRKRRGTILTSEEVPLLEGDHSTRVDLEKMMEKTDSRERRPAFGALPDSAAGYSLILSPSIPIDQRGWEEVVSSHISKESRDGRVMIRVLCYGFDLHRAPIDSSVSARGALKTK</sequence>
<dbReference type="EMBL" id="BGPR01002920">
    <property type="protein sequence ID" value="GBM81056.1"/>
    <property type="molecule type" value="Genomic_DNA"/>
</dbReference>
<accession>A0A4Y2IVZ5</accession>
<name>A0A4Y2IVZ5_ARAVE</name>